<organism evidence="1 2">
    <name type="scientific">Epilithonimonas bovis DSM 19482</name>
    <dbReference type="NCBI Taxonomy" id="1121284"/>
    <lineage>
        <taxon>Bacteria</taxon>
        <taxon>Pseudomonadati</taxon>
        <taxon>Bacteroidota</taxon>
        <taxon>Flavobacteriia</taxon>
        <taxon>Flavobacteriales</taxon>
        <taxon>Weeksellaceae</taxon>
        <taxon>Chryseobacterium group</taxon>
        <taxon>Epilithonimonas</taxon>
    </lineage>
</organism>
<reference evidence="2" key="1">
    <citation type="submission" date="2016-10" db="EMBL/GenBank/DDBJ databases">
        <authorList>
            <person name="Varghese N."/>
            <person name="Submissions S."/>
        </authorList>
    </citation>
    <scope>NUCLEOTIDE SEQUENCE [LARGE SCALE GENOMIC DNA]</scope>
    <source>
        <strain evidence="2">DSM 19482</strain>
    </source>
</reference>
<keyword evidence="2" id="KW-1185">Reference proteome</keyword>
<dbReference type="Proteomes" id="UP000187261">
    <property type="component" value="Unassembled WGS sequence"/>
</dbReference>
<protein>
    <submittedName>
        <fullName evidence="1">Uncharacterized protein</fullName>
    </submittedName>
</protein>
<dbReference type="EMBL" id="FTPU01000007">
    <property type="protein sequence ID" value="SIT96205.1"/>
    <property type="molecule type" value="Genomic_DNA"/>
</dbReference>
<sequence length="99" mass="11168">MMACRYTSLRSALEVTGAEFKVQGSRFRVEGWGDGLREPQPDSVGELRVQGSEFKVQSFGFKVESWGDGLREPQPDRGGEWEGCLEWKSGLELEGWRVV</sequence>
<dbReference type="AlphaFoldDB" id="A0A1U7PRL0"/>
<accession>A0A1U7PRL0</accession>
<gene>
    <name evidence="1" type="ORF">SAMN05660493_00878</name>
</gene>
<name>A0A1U7PRL0_9FLAO</name>
<evidence type="ECO:0000313" key="2">
    <source>
        <dbReference type="Proteomes" id="UP000187261"/>
    </source>
</evidence>
<proteinExistence type="predicted"/>
<evidence type="ECO:0000313" key="1">
    <source>
        <dbReference type="EMBL" id="SIT96205.1"/>
    </source>
</evidence>